<feature type="compositionally biased region" description="Basic residues" evidence="1">
    <location>
        <begin position="20"/>
        <end position="32"/>
    </location>
</feature>
<evidence type="ECO:0008006" key="4">
    <source>
        <dbReference type="Google" id="ProtNLM"/>
    </source>
</evidence>
<keyword evidence="3" id="KW-1185">Reference proteome</keyword>
<feature type="region of interest" description="Disordered" evidence="1">
    <location>
        <begin position="20"/>
        <end position="41"/>
    </location>
</feature>
<accession>A0A165QKL4</accession>
<reference evidence="2 3" key="1">
    <citation type="journal article" date="2016" name="Mol. Biol. Evol.">
        <title>Comparative Genomics of Early-Diverging Mushroom-Forming Fungi Provides Insights into the Origins of Lignocellulose Decay Capabilities.</title>
        <authorList>
            <person name="Nagy L.G."/>
            <person name="Riley R."/>
            <person name="Tritt A."/>
            <person name="Adam C."/>
            <person name="Daum C."/>
            <person name="Floudas D."/>
            <person name="Sun H."/>
            <person name="Yadav J.S."/>
            <person name="Pangilinan J."/>
            <person name="Larsson K.H."/>
            <person name="Matsuura K."/>
            <person name="Barry K."/>
            <person name="Labutti K."/>
            <person name="Kuo R."/>
            <person name="Ohm R.A."/>
            <person name="Bhattacharya S.S."/>
            <person name="Shirouzu T."/>
            <person name="Yoshinaga Y."/>
            <person name="Martin F.M."/>
            <person name="Grigoriev I.V."/>
            <person name="Hibbett D.S."/>
        </authorList>
    </citation>
    <scope>NUCLEOTIDE SEQUENCE [LARGE SCALE GENOMIC DNA]</scope>
    <source>
        <strain evidence="2 3">L-15889</strain>
    </source>
</reference>
<dbReference type="Proteomes" id="UP000076727">
    <property type="component" value="Unassembled WGS sequence"/>
</dbReference>
<dbReference type="AlphaFoldDB" id="A0A165QKL4"/>
<dbReference type="STRING" id="1314783.A0A165QKL4"/>
<evidence type="ECO:0000256" key="1">
    <source>
        <dbReference type="SAM" id="MobiDB-lite"/>
    </source>
</evidence>
<evidence type="ECO:0000313" key="3">
    <source>
        <dbReference type="Proteomes" id="UP000076727"/>
    </source>
</evidence>
<organism evidence="2 3">
    <name type="scientific">Daedalea quercina L-15889</name>
    <dbReference type="NCBI Taxonomy" id="1314783"/>
    <lineage>
        <taxon>Eukaryota</taxon>
        <taxon>Fungi</taxon>
        <taxon>Dikarya</taxon>
        <taxon>Basidiomycota</taxon>
        <taxon>Agaricomycotina</taxon>
        <taxon>Agaricomycetes</taxon>
        <taxon>Polyporales</taxon>
        <taxon>Fomitopsis</taxon>
    </lineage>
</organism>
<proteinExistence type="predicted"/>
<gene>
    <name evidence="2" type="ORF">DAEQUDRAFT_756938</name>
</gene>
<dbReference type="OrthoDB" id="2751668at2759"/>
<sequence length="718" mass="82052">MRPIILRLRTMTGKRTVAHRRQTKRARQQKHARASERAANIDPKSGILPMLPLDIIFEPHPITLTPHRKILSLLTPVDLASLAQTNQAFRTTLTSSQANKTWKITRKQIVNVPDCPPGECADGRLRARDVHYAIMRRICGKCWKKKLIYSGHFAKRFPDFDLGMLELIPYTSVKRLLGVRHSTPDDRFYWEDDVYAMAKLYGVYKLDIYLSKPGAREAVNKFRDQRIKYVEAVIKHAKICQVQSIDLRRYHSREILDRINKQYDIVVQRFKELGYEHEDIQAIRHMKAVNQDRVMTESIWRDEAPLIDARKHLVRDAYDRYKRTLRPIEWVHLPPPQLIYIMPAFRSLIYTKLDVPLERAACDEAAMHLPEYILSFKDALKNRLSGLAADMASTNRNAKPTPRCNDRVFLSTSVFETDVVGNPDNLYPFEDVTAHLAWCGTQRALDIHIYINLLKKKRRDEWDWMFGCHATRTAIMKLLVTKLGLDPATTRPKDLDRLDRRFICGQCRVLQNRAYTWRGYVCSTHVVAPALRATCVTVLEHVRETHGIVEPKDSVDFFHAFPTARQRPNPQSILILGLVELEDQAEGGAPQARPVLRVSVEESPRRVQDMTCDTLGNQPLVVVTAKRQNAPDGDPAHSPGQGSDILSPQAKKETSDVFGVIFGNNRRQPLKRCGNGRVIPEVVACDKVIVSAMSFKRTFSSESFRIGSSFDVASGSPE</sequence>
<name>A0A165QKL4_9APHY</name>
<dbReference type="EMBL" id="KV429057">
    <property type="protein sequence ID" value="KZT69598.1"/>
    <property type="molecule type" value="Genomic_DNA"/>
</dbReference>
<evidence type="ECO:0000313" key="2">
    <source>
        <dbReference type="EMBL" id="KZT69598.1"/>
    </source>
</evidence>
<feature type="region of interest" description="Disordered" evidence="1">
    <location>
        <begin position="628"/>
        <end position="649"/>
    </location>
</feature>
<protein>
    <recommendedName>
        <fullName evidence="4">F-box domain-containing protein</fullName>
    </recommendedName>
</protein>